<proteinExistence type="predicted"/>
<accession>A0A6J7F5Z2</accession>
<dbReference type="SUPFAM" id="SSF51161">
    <property type="entry name" value="Trimeric LpxA-like enzymes"/>
    <property type="match status" value="1"/>
</dbReference>
<dbReference type="AlphaFoldDB" id="A0A6J7F5Z2"/>
<dbReference type="PANTHER" id="PTHR23416:SF78">
    <property type="entry name" value="LIPOPOLYSACCHARIDE BIOSYNTHESIS O-ACETYL TRANSFERASE WBBJ-RELATED"/>
    <property type="match status" value="1"/>
</dbReference>
<dbReference type="InterPro" id="IPR018357">
    <property type="entry name" value="Hexapep_transf_CS"/>
</dbReference>
<sequence length="226" mass="24379">MRCVLDRPPQSPTLSNRLSGIVKRAAGEAVHWAWETAVECAAIGPLSKRGRRFGAFGERSVICFPTNTIFNEQFIHIGNATMIGPQVTLSAGMVPGQACISDPVVKIGDRCLIGKGSGIVGHFEIVIGNDVWTGHNVYITDQNHDYRDVTRPISQQSMPERSVIIGDGAWLGYGSVVLPGARIGKHVVVGANSVVTGELPDYCVAVGSPARVVKRWTEERGWFAVD</sequence>
<dbReference type="Pfam" id="PF00132">
    <property type="entry name" value="Hexapep"/>
    <property type="match status" value="1"/>
</dbReference>
<dbReference type="Pfam" id="PF14602">
    <property type="entry name" value="Hexapep_2"/>
    <property type="match status" value="1"/>
</dbReference>
<name>A0A6J7F5Z2_9ZZZZ</name>
<dbReference type="InterPro" id="IPR011004">
    <property type="entry name" value="Trimer_LpxA-like_sf"/>
</dbReference>
<dbReference type="InterPro" id="IPR001451">
    <property type="entry name" value="Hexapep"/>
</dbReference>
<dbReference type="EMBL" id="CAFBLP010000109">
    <property type="protein sequence ID" value="CAB4891026.1"/>
    <property type="molecule type" value="Genomic_DNA"/>
</dbReference>
<dbReference type="CDD" id="cd04647">
    <property type="entry name" value="LbH_MAT_like"/>
    <property type="match status" value="1"/>
</dbReference>
<dbReference type="PROSITE" id="PS00101">
    <property type="entry name" value="HEXAPEP_TRANSFERASES"/>
    <property type="match status" value="1"/>
</dbReference>
<reference evidence="2" key="1">
    <citation type="submission" date="2020-05" db="EMBL/GenBank/DDBJ databases">
        <authorList>
            <person name="Chiriac C."/>
            <person name="Salcher M."/>
            <person name="Ghai R."/>
            <person name="Kavagutti S V."/>
        </authorList>
    </citation>
    <scope>NUCLEOTIDE SEQUENCE</scope>
</reference>
<gene>
    <name evidence="2" type="ORF">UFOPK3376_02835</name>
</gene>
<dbReference type="InterPro" id="IPR051159">
    <property type="entry name" value="Hexapeptide_acetyltransf"/>
</dbReference>
<dbReference type="PANTHER" id="PTHR23416">
    <property type="entry name" value="SIALIC ACID SYNTHASE-RELATED"/>
    <property type="match status" value="1"/>
</dbReference>
<evidence type="ECO:0000256" key="1">
    <source>
        <dbReference type="ARBA" id="ARBA00022679"/>
    </source>
</evidence>
<protein>
    <submittedName>
        <fullName evidence="2">Unannotated protein</fullName>
    </submittedName>
</protein>
<dbReference type="GO" id="GO:0016740">
    <property type="term" value="F:transferase activity"/>
    <property type="evidence" value="ECO:0007669"/>
    <property type="project" value="UniProtKB-KW"/>
</dbReference>
<keyword evidence="1" id="KW-0808">Transferase</keyword>
<evidence type="ECO:0000313" key="2">
    <source>
        <dbReference type="EMBL" id="CAB4891026.1"/>
    </source>
</evidence>
<organism evidence="2">
    <name type="scientific">freshwater metagenome</name>
    <dbReference type="NCBI Taxonomy" id="449393"/>
    <lineage>
        <taxon>unclassified sequences</taxon>
        <taxon>metagenomes</taxon>
        <taxon>ecological metagenomes</taxon>
    </lineage>
</organism>
<dbReference type="Gene3D" id="2.160.10.10">
    <property type="entry name" value="Hexapeptide repeat proteins"/>
    <property type="match status" value="2"/>
</dbReference>